<evidence type="ECO:0000259" key="4">
    <source>
        <dbReference type="Pfam" id="PF00884"/>
    </source>
</evidence>
<dbReference type="InterPro" id="IPR017850">
    <property type="entry name" value="Alkaline_phosphatase_core_sf"/>
</dbReference>
<evidence type="ECO:0000313" key="5">
    <source>
        <dbReference type="EMBL" id="RBW62291.1"/>
    </source>
</evidence>
<evidence type="ECO:0000256" key="3">
    <source>
        <dbReference type="ARBA" id="ARBA00022801"/>
    </source>
</evidence>
<comment type="similarity">
    <text evidence="1">Belongs to the sulfatase family.</text>
</comment>
<dbReference type="EMBL" id="QOCE01000003">
    <property type="protein sequence ID" value="RBW62291.1"/>
    <property type="molecule type" value="Genomic_DNA"/>
</dbReference>
<dbReference type="PANTHER" id="PTHR45953:SF1">
    <property type="entry name" value="IDURONATE 2-SULFATASE"/>
    <property type="match status" value="1"/>
</dbReference>
<dbReference type="InterPro" id="IPR000917">
    <property type="entry name" value="Sulfatase_N"/>
</dbReference>
<dbReference type="GO" id="GO:0046872">
    <property type="term" value="F:metal ion binding"/>
    <property type="evidence" value="ECO:0007669"/>
    <property type="project" value="UniProtKB-KW"/>
</dbReference>
<dbReference type="Proteomes" id="UP000252706">
    <property type="component" value="Unassembled WGS sequence"/>
</dbReference>
<proteinExistence type="inferred from homology"/>
<keyword evidence="3" id="KW-0378">Hydrolase</keyword>
<reference evidence="5 6" key="1">
    <citation type="submission" date="2018-07" db="EMBL/GenBank/DDBJ databases">
        <title>Modular assembly of carbohydrate-degrading microbial communities in the ocean.</title>
        <authorList>
            <person name="Enke T.N."/>
            <person name="Datta M.S."/>
            <person name="Schwartzman J.A."/>
            <person name="Cermak N."/>
            <person name="Schmitz D.A."/>
            <person name="Barrere J."/>
            <person name="Cordero O.X."/>
        </authorList>
    </citation>
    <scope>NUCLEOTIDE SEQUENCE [LARGE SCALE GENOMIC DNA]</scope>
    <source>
        <strain evidence="5 6">C3M10</strain>
    </source>
</reference>
<dbReference type="GO" id="GO:0005737">
    <property type="term" value="C:cytoplasm"/>
    <property type="evidence" value="ECO:0007669"/>
    <property type="project" value="TreeGrafter"/>
</dbReference>
<name>A0A366X9U7_9RHOB</name>
<evidence type="ECO:0000256" key="2">
    <source>
        <dbReference type="ARBA" id="ARBA00022723"/>
    </source>
</evidence>
<gene>
    <name evidence="5" type="ORF">DS909_01420</name>
</gene>
<dbReference type="Gene3D" id="3.40.720.10">
    <property type="entry name" value="Alkaline Phosphatase, subunit A"/>
    <property type="match status" value="1"/>
</dbReference>
<accession>A0A366X9U7</accession>
<evidence type="ECO:0000313" key="6">
    <source>
        <dbReference type="Proteomes" id="UP000252706"/>
    </source>
</evidence>
<protein>
    <recommendedName>
        <fullName evidence="4">Sulfatase N-terminal domain-containing protein</fullName>
    </recommendedName>
</protein>
<comment type="caution">
    <text evidence="5">The sequence shown here is derived from an EMBL/GenBank/DDBJ whole genome shotgun (WGS) entry which is preliminary data.</text>
</comment>
<dbReference type="OrthoDB" id="9803751at2"/>
<sequence length="500" mass="56841">MSQAFVTERSKCPMTPKQPNILLIMADQMTPFMLDACGGIGAKTENMTKLAARSANFTNTYTPSPICVPARSCFMTGLYTSTTGCYDNGDPYHSFIPTFAHYLTNAGYETVLSGKMHFIGADQLHGFQRRLNTDVYPSGFIWSYPMPPENDPSFKAFDFTPQYLAENIGPGWSKELQYDEETHFKAMEYLRNTPDKPWMLTVSFTNPHPPYKVPKKYWEMYKDAHIPLPEYPDDMDETYSDYDHAIRRWHGLHLRGDEIRDPKNLIAMRRGFAALAHYVDDKIGDLLEVLEDNGLREDTIVIVTSDHGEMLGEKGMIQKRSLYEWSTRIPLFVDIPDVAPLQIDTPVSLLDVPVTLIDIAGQKPVQSLEGRSLLPAIHGAALEAIPVISEYHGEGIMRPSFMVRLGDWKYHYCHGSDPQLFNLSDDPNEWNNRVGDADCHEIEVTLNKVITGGYFDLEKIENEVWERLPLKQVVNDAMKANETAWDYAIDQNAVAQHVRT</sequence>
<dbReference type="PROSITE" id="PS00149">
    <property type="entry name" value="SULFATASE_2"/>
    <property type="match status" value="1"/>
</dbReference>
<keyword evidence="2" id="KW-0479">Metal-binding</keyword>
<dbReference type="Pfam" id="PF00884">
    <property type="entry name" value="Sulfatase"/>
    <property type="match status" value="1"/>
</dbReference>
<dbReference type="InterPro" id="IPR024607">
    <property type="entry name" value="Sulfatase_CS"/>
</dbReference>
<dbReference type="SUPFAM" id="SSF53649">
    <property type="entry name" value="Alkaline phosphatase-like"/>
    <property type="match status" value="1"/>
</dbReference>
<feature type="domain" description="Sulfatase N-terminal" evidence="4">
    <location>
        <begin position="19"/>
        <end position="361"/>
    </location>
</feature>
<dbReference type="PANTHER" id="PTHR45953">
    <property type="entry name" value="IDURONATE 2-SULFATASE"/>
    <property type="match status" value="1"/>
</dbReference>
<evidence type="ECO:0000256" key="1">
    <source>
        <dbReference type="ARBA" id="ARBA00008779"/>
    </source>
</evidence>
<dbReference type="GO" id="GO:0008484">
    <property type="term" value="F:sulfuric ester hydrolase activity"/>
    <property type="evidence" value="ECO:0007669"/>
    <property type="project" value="TreeGrafter"/>
</dbReference>
<dbReference type="AlphaFoldDB" id="A0A366X9U7"/>
<organism evidence="5 6">
    <name type="scientific">Phaeobacter gallaeciensis</name>
    <dbReference type="NCBI Taxonomy" id="60890"/>
    <lineage>
        <taxon>Bacteria</taxon>
        <taxon>Pseudomonadati</taxon>
        <taxon>Pseudomonadota</taxon>
        <taxon>Alphaproteobacteria</taxon>
        <taxon>Rhodobacterales</taxon>
        <taxon>Roseobacteraceae</taxon>
        <taxon>Phaeobacter</taxon>
    </lineage>
</organism>